<evidence type="ECO:0000313" key="4">
    <source>
        <dbReference type="EMBL" id="SDW77809.1"/>
    </source>
</evidence>
<dbReference type="RefSeq" id="WP_091615275.1">
    <property type="nucleotide sequence ID" value="NZ_FNNC01000005.1"/>
</dbReference>
<gene>
    <name evidence="4" type="ORF">SAMN05421781_2347</name>
</gene>
<dbReference type="STRING" id="1122204.SAMN05421781_2347"/>
<dbReference type="CDD" id="cd05401">
    <property type="entry name" value="NT_GlnE_GlnD_like"/>
    <property type="match status" value="1"/>
</dbReference>
<evidence type="ECO:0000313" key="5">
    <source>
        <dbReference type="Proteomes" id="UP000199488"/>
    </source>
</evidence>
<evidence type="ECO:0000256" key="1">
    <source>
        <dbReference type="SAM" id="MobiDB-lite"/>
    </source>
</evidence>
<dbReference type="Proteomes" id="UP000199488">
    <property type="component" value="Unassembled WGS sequence"/>
</dbReference>
<dbReference type="OrthoDB" id="9810963at2"/>
<evidence type="ECO:0000259" key="2">
    <source>
        <dbReference type="Pfam" id="PF03445"/>
    </source>
</evidence>
<name>A0A1H2WCP1_9BACI</name>
<feature type="compositionally biased region" description="Polar residues" evidence="1">
    <location>
        <begin position="1"/>
        <end position="12"/>
    </location>
</feature>
<sequence length="337" mass="38402">MSNSSFSQTQGFSAEPSFKSYEEIKKDKEEKMDDLAGEPVKLNEAHDTWISETVTLAVHHHQSERGDLPAHFAFFLMGSAGRQEQAKFSDQDHGIVFEGTDDEHQDYFLGLGAEIREGMAIVGYPRCEGLVMASHKRWCHGVEGWKKQVDGWIEADEWGPFRHLLTFIDARTLVGEDELLEEVKEHVFEQAGRGDVLKRLSENTAYLHKGLNAFGQLLPEEKGQYAGSMHIKDVGFFPYVHALRLLAIYEGIHASSTIERIRQVSEKHSYVKGKDVHFKNLLELRASFSKKQHAYEDVHYVPVQQLSKTQKSELKSALKEGKHLFQHTKKIMESGDF</sequence>
<dbReference type="Pfam" id="PF10335">
    <property type="entry name" value="DUF294_C"/>
    <property type="match status" value="1"/>
</dbReference>
<feature type="compositionally biased region" description="Basic and acidic residues" evidence="1">
    <location>
        <begin position="20"/>
        <end position="34"/>
    </location>
</feature>
<reference evidence="4 5" key="1">
    <citation type="submission" date="2016-10" db="EMBL/GenBank/DDBJ databases">
        <authorList>
            <person name="de Groot N.N."/>
        </authorList>
    </citation>
    <scope>NUCLEOTIDE SEQUENCE [LARGE SCALE GENOMIC DNA]</scope>
    <source>
        <strain evidence="4 5">DSM 23126</strain>
    </source>
</reference>
<protein>
    <submittedName>
        <fullName evidence="4">CBS domain-containing protein</fullName>
    </submittedName>
</protein>
<dbReference type="AlphaFoldDB" id="A0A1H2WCP1"/>
<dbReference type="InterPro" id="IPR005105">
    <property type="entry name" value="GlnD_Uridyltrans_N"/>
</dbReference>
<feature type="domain" description="Protein-PII uridylyltransferase N-terminal" evidence="2">
    <location>
        <begin position="44"/>
        <end position="156"/>
    </location>
</feature>
<evidence type="ECO:0000259" key="3">
    <source>
        <dbReference type="Pfam" id="PF10335"/>
    </source>
</evidence>
<accession>A0A1H2WCP1</accession>
<dbReference type="EMBL" id="FNNC01000005">
    <property type="protein sequence ID" value="SDW77809.1"/>
    <property type="molecule type" value="Genomic_DNA"/>
</dbReference>
<feature type="region of interest" description="Disordered" evidence="1">
    <location>
        <begin position="1"/>
        <end position="37"/>
    </location>
</feature>
<dbReference type="Pfam" id="PF03445">
    <property type="entry name" value="DUF294"/>
    <property type="match status" value="1"/>
</dbReference>
<organism evidence="4 5">
    <name type="scientific">Marinococcus luteus</name>
    <dbReference type="NCBI Taxonomy" id="1122204"/>
    <lineage>
        <taxon>Bacteria</taxon>
        <taxon>Bacillati</taxon>
        <taxon>Bacillota</taxon>
        <taxon>Bacilli</taxon>
        <taxon>Bacillales</taxon>
        <taxon>Bacillaceae</taxon>
        <taxon>Marinococcus</taxon>
    </lineage>
</organism>
<keyword evidence="5" id="KW-1185">Reference proteome</keyword>
<dbReference type="InterPro" id="IPR018821">
    <property type="entry name" value="DUF294_put_nucleoTrafse_sb-bd"/>
</dbReference>
<proteinExistence type="predicted"/>
<dbReference type="GO" id="GO:0008773">
    <property type="term" value="F:[protein-PII] uridylyltransferase activity"/>
    <property type="evidence" value="ECO:0007669"/>
    <property type="project" value="InterPro"/>
</dbReference>
<feature type="domain" description="DUF294" evidence="3">
    <location>
        <begin position="196"/>
        <end position="327"/>
    </location>
</feature>